<evidence type="ECO:0000313" key="2">
    <source>
        <dbReference type="EMBL" id="KZV32451.1"/>
    </source>
</evidence>
<dbReference type="Proteomes" id="UP000250235">
    <property type="component" value="Unassembled WGS sequence"/>
</dbReference>
<feature type="compositionally biased region" description="Basic and acidic residues" evidence="1">
    <location>
        <begin position="172"/>
        <end position="183"/>
    </location>
</feature>
<dbReference type="AlphaFoldDB" id="A0A2Z7BKE8"/>
<evidence type="ECO:0000256" key="1">
    <source>
        <dbReference type="SAM" id="MobiDB-lite"/>
    </source>
</evidence>
<reference evidence="2 3" key="1">
    <citation type="journal article" date="2015" name="Proc. Natl. Acad. Sci. U.S.A.">
        <title>The resurrection genome of Boea hygrometrica: A blueprint for survival of dehydration.</title>
        <authorList>
            <person name="Xiao L."/>
            <person name="Yang G."/>
            <person name="Zhang L."/>
            <person name="Yang X."/>
            <person name="Zhao S."/>
            <person name="Ji Z."/>
            <person name="Zhou Q."/>
            <person name="Hu M."/>
            <person name="Wang Y."/>
            <person name="Chen M."/>
            <person name="Xu Y."/>
            <person name="Jin H."/>
            <person name="Xiao X."/>
            <person name="Hu G."/>
            <person name="Bao F."/>
            <person name="Hu Y."/>
            <person name="Wan P."/>
            <person name="Li L."/>
            <person name="Deng X."/>
            <person name="Kuang T."/>
            <person name="Xiang C."/>
            <person name="Zhu J.K."/>
            <person name="Oliver M.J."/>
            <person name="He Y."/>
        </authorList>
    </citation>
    <scope>NUCLEOTIDE SEQUENCE [LARGE SCALE GENOMIC DNA]</scope>
    <source>
        <strain evidence="3">cv. XS01</strain>
    </source>
</reference>
<proteinExistence type="predicted"/>
<dbReference type="EMBL" id="KV006675">
    <property type="protein sequence ID" value="KZV32451.1"/>
    <property type="molecule type" value="Genomic_DNA"/>
</dbReference>
<feature type="region of interest" description="Disordered" evidence="1">
    <location>
        <begin position="115"/>
        <end position="185"/>
    </location>
</feature>
<gene>
    <name evidence="2" type="ORF">F511_15709</name>
</gene>
<evidence type="ECO:0000313" key="3">
    <source>
        <dbReference type="Proteomes" id="UP000250235"/>
    </source>
</evidence>
<feature type="compositionally biased region" description="Basic and acidic residues" evidence="1">
    <location>
        <begin position="297"/>
        <end position="311"/>
    </location>
</feature>
<keyword evidence="3" id="KW-1185">Reference proteome</keyword>
<feature type="region of interest" description="Disordered" evidence="1">
    <location>
        <begin position="295"/>
        <end position="333"/>
    </location>
</feature>
<name>A0A2Z7BKE8_9LAMI</name>
<organism evidence="2 3">
    <name type="scientific">Dorcoceras hygrometricum</name>
    <dbReference type="NCBI Taxonomy" id="472368"/>
    <lineage>
        <taxon>Eukaryota</taxon>
        <taxon>Viridiplantae</taxon>
        <taxon>Streptophyta</taxon>
        <taxon>Embryophyta</taxon>
        <taxon>Tracheophyta</taxon>
        <taxon>Spermatophyta</taxon>
        <taxon>Magnoliopsida</taxon>
        <taxon>eudicotyledons</taxon>
        <taxon>Gunneridae</taxon>
        <taxon>Pentapetalae</taxon>
        <taxon>asterids</taxon>
        <taxon>lamiids</taxon>
        <taxon>Lamiales</taxon>
        <taxon>Gesneriaceae</taxon>
        <taxon>Didymocarpoideae</taxon>
        <taxon>Trichosporeae</taxon>
        <taxon>Loxocarpinae</taxon>
        <taxon>Dorcoceras</taxon>
    </lineage>
</organism>
<feature type="compositionally biased region" description="Basic and acidic residues" evidence="1">
    <location>
        <begin position="115"/>
        <end position="124"/>
    </location>
</feature>
<accession>A0A2Z7BKE8</accession>
<sequence length="333" mass="37779">MQLLQIKKLGPGKFYISNKKELGFIGGNPSSYKGWMSRYFFIKRISGRENPWDCDMSWRDNAYTLPPPSPEHRPDLAKFLDAMSGKCFNAQELIEEDILCHFIFSEMMSKAEMMKALKEKKTDPEGTSLSLSKGKRKASEEGGERRKKRHHEKKTKEPARETVSGGLTSEPSVKEGKTSEQKTTEAPYVLLDTSAISFVEKPSGSVSLDFTRRLIPDQDFDPLEEMRATSDKEKESMMLELETSRAQALHFEEENKALHTEVDKLKGEAENSWELGKEKFLQSKEFDSVFRANGYSEEEHPAPFLDVERALADMSDDEDLEEGSSGRDEAPPA</sequence>
<protein>
    <submittedName>
        <fullName evidence="2">Uncharacterized protein</fullName>
    </submittedName>
</protein>
<feature type="compositionally biased region" description="Basic and acidic residues" evidence="1">
    <location>
        <begin position="324"/>
        <end position="333"/>
    </location>
</feature>